<proteinExistence type="predicted"/>
<evidence type="ECO:0000313" key="1">
    <source>
        <dbReference type="EMBL" id="QDY40430.1"/>
    </source>
</evidence>
<evidence type="ECO:0000313" key="2">
    <source>
        <dbReference type="Proteomes" id="UP000319411"/>
    </source>
</evidence>
<protein>
    <submittedName>
        <fullName evidence="1">Uncharacterized protein</fullName>
    </submittedName>
</protein>
<reference evidence="1 2" key="1">
    <citation type="submission" date="2018-10" db="EMBL/GenBank/DDBJ databases">
        <title>Genome Sequencing of Pantoea dispersa DSM 32899.</title>
        <authorList>
            <person name="Nawrath M."/>
            <person name="Ottenheim C."/>
            <person name="Wilm A."/>
            <person name="Zimmermann W."/>
            <person name="Wu J.C."/>
        </authorList>
    </citation>
    <scope>NUCLEOTIDE SEQUENCE [LARGE SCALE GENOMIC DNA]</scope>
    <source>
        <strain evidence="1 2">DSM 32899</strain>
    </source>
</reference>
<organism evidence="1 2">
    <name type="scientific">Candidatus Pantoea soli</name>
    <dbReference type="NCBI Taxonomy" id="3098669"/>
    <lineage>
        <taxon>Bacteria</taxon>
        <taxon>Pseudomonadati</taxon>
        <taxon>Pseudomonadota</taxon>
        <taxon>Gammaproteobacteria</taxon>
        <taxon>Enterobacterales</taxon>
        <taxon>Erwiniaceae</taxon>
        <taxon>Pantoea</taxon>
    </lineage>
</organism>
<gene>
    <name evidence="1" type="ORF">D8B20_00160</name>
</gene>
<dbReference type="KEGG" id="pdis:D8B20_00160"/>
<keyword evidence="2" id="KW-1185">Reference proteome</keyword>
<dbReference type="Proteomes" id="UP000319411">
    <property type="component" value="Chromosome"/>
</dbReference>
<dbReference type="EMBL" id="CP032702">
    <property type="protein sequence ID" value="QDY40430.1"/>
    <property type="molecule type" value="Genomic_DNA"/>
</dbReference>
<dbReference type="AlphaFoldDB" id="A0A518X8A6"/>
<sequence>MPAGREKKNLRAASAGVAVVPNGNFILPFRSGSIFQAAADHADKKPLISARCPVDGGHILRHFRHRIHSYRKK</sequence>
<accession>A0A518X8A6</accession>
<name>A0A518X8A6_9GAMM</name>